<dbReference type="Proteomes" id="UP000321497">
    <property type="component" value="Unassembled WGS sequence"/>
</dbReference>
<sequence length="211" mass="23192">MKKLLLFAAVALFAFTTAHSQEFRLGAKAGVNISSIGGDYVDGLDPLVGFHVGGLVEIPLAGKFALQPEILYSSQGAKYVSYLGSDFQEYDSKVLLSYINVPIMGKYYIIEGLSVELGPQIGVLVKANQKGDYADGSYDDDVKYFYNSLDIAIGIGASYRLNNGVFFSLRFNKGLMDISDDDIEYFEDGDLDSYSYKNQNNVFQISAGYSF</sequence>
<dbReference type="AlphaFoldDB" id="A0A5C6Z3R3"/>
<dbReference type="OrthoDB" id="947434at2"/>
<comment type="caution">
    <text evidence="3">The sequence shown here is derived from an EMBL/GenBank/DDBJ whole genome shotgun (WGS) entry which is preliminary data.</text>
</comment>
<evidence type="ECO:0000313" key="4">
    <source>
        <dbReference type="Proteomes" id="UP000321497"/>
    </source>
</evidence>
<reference evidence="3 4" key="1">
    <citation type="submission" date="2019-08" db="EMBL/GenBank/DDBJ databases">
        <title>Genome of Aequorivita antarctica SW49 (type strain).</title>
        <authorList>
            <person name="Bowman J.P."/>
        </authorList>
    </citation>
    <scope>NUCLEOTIDE SEQUENCE [LARGE SCALE GENOMIC DNA]</scope>
    <source>
        <strain evidence="3 4">SW49</strain>
    </source>
</reference>
<name>A0A5C6Z3R3_9FLAO</name>
<dbReference type="InterPro" id="IPR025665">
    <property type="entry name" value="Beta-barrel_OMP_2"/>
</dbReference>
<dbReference type="Pfam" id="PF13568">
    <property type="entry name" value="OMP_b-brl_2"/>
    <property type="match status" value="1"/>
</dbReference>
<evidence type="ECO:0000313" key="3">
    <source>
        <dbReference type="EMBL" id="TXD74515.1"/>
    </source>
</evidence>
<gene>
    <name evidence="3" type="ORF">ESU54_04485</name>
</gene>
<keyword evidence="4" id="KW-1185">Reference proteome</keyword>
<feature type="signal peptide" evidence="1">
    <location>
        <begin position="1"/>
        <end position="20"/>
    </location>
</feature>
<accession>A0A5C6Z3R3</accession>
<evidence type="ECO:0000259" key="2">
    <source>
        <dbReference type="Pfam" id="PF13568"/>
    </source>
</evidence>
<dbReference type="RefSeq" id="WP_111843942.1">
    <property type="nucleotide sequence ID" value="NZ_UEGI01000003.1"/>
</dbReference>
<keyword evidence="1" id="KW-0732">Signal</keyword>
<protein>
    <submittedName>
        <fullName evidence="3">PorT family protein</fullName>
    </submittedName>
</protein>
<feature type="chain" id="PRO_5022828134" evidence="1">
    <location>
        <begin position="21"/>
        <end position="211"/>
    </location>
</feature>
<evidence type="ECO:0000256" key="1">
    <source>
        <dbReference type="SAM" id="SignalP"/>
    </source>
</evidence>
<organism evidence="3 4">
    <name type="scientific">Aequorivita antarctica</name>
    <dbReference type="NCBI Taxonomy" id="153266"/>
    <lineage>
        <taxon>Bacteria</taxon>
        <taxon>Pseudomonadati</taxon>
        <taxon>Bacteroidota</taxon>
        <taxon>Flavobacteriia</taxon>
        <taxon>Flavobacteriales</taxon>
        <taxon>Flavobacteriaceae</taxon>
        <taxon>Aequorivita</taxon>
    </lineage>
</organism>
<feature type="domain" description="Outer membrane protein beta-barrel" evidence="2">
    <location>
        <begin position="20"/>
        <end position="179"/>
    </location>
</feature>
<dbReference type="EMBL" id="VORT01000002">
    <property type="protein sequence ID" value="TXD74515.1"/>
    <property type="molecule type" value="Genomic_DNA"/>
</dbReference>
<proteinExistence type="predicted"/>